<keyword evidence="3" id="KW-1185">Reference proteome</keyword>
<dbReference type="InterPro" id="IPR027417">
    <property type="entry name" value="P-loop_NTPase"/>
</dbReference>
<gene>
    <name evidence="2" type="ORF">GCM10010123_38600</name>
</gene>
<dbReference type="RefSeq" id="WP_189171595.1">
    <property type="nucleotide sequence ID" value="NZ_BMQB01000009.1"/>
</dbReference>
<dbReference type="GO" id="GO:0005524">
    <property type="term" value="F:ATP binding"/>
    <property type="evidence" value="ECO:0007669"/>
    <property type="project" value="UniProtKB-KW"/>
</dbReference>
<evidence type="ECO:0000313" key="2">
    <source>
        <dbReference type="EMBL" id="GGK04897.1"/>
    </source>
</evidence>
<reference evidence="2" key="1">
    <citation type="journal article" date="2014" name="Int. J. Syst. Evol. Microbiol.">
        <title>Complete genome sequence of Corynebacterium casei LMG S-19264T (=DSM 44701T), isolated from a smear-ripened cheese.</title>
        <authorList>
            <consortium name="US DOE Joint Genome Institute (JGI-PGF)"/>
            <person name="Walter F."/>
            <person name="Albersmeier A."/>
            <person name="Kalinowski J."/>
            <person name="Ruckert C."/>
        </authorList>
    </citation>
    <scope>NUCLEOTIDE SEQUENCE</scope>
    <source>
        <strain evidence="2">JCM 3090</strain>
    </source>
</reference>
<feature type="domain" description="NB-ARC" evidence="1">
    <location>
        <begin position="99"/>
        <end position="228"/>
    </location>
</feature>
<dbReference type="Pfam" id="PF13374">
    <property type="entry name" value="TPR_10"/>
    <property type="match status" value="2"/>
</dbReference>
<dbReference type="Pfam" id="PF00931">
    <property type="entry name" value="NB-ARC"/>
    <property type="match status" value="1"/>
</dbReference>
<dbReference type="Gene3D" id="3.40.50.300">
    <property type="entry name" value="P-loop containing nucleotide triphosphate hydrolases"/>
    <property type="match status" value="1"/>
</dbReference>
<reference evidence="2" key="2">
    <citation type="submission" date="2020-09" db="EMBL/GenBank/DDBJ databases">
        <authorList>
            <person name="Sun Q."/>
            <person name="Ohkuma M."/>
        </authorList>
    </citation>
    <scope>NUCLEOTIDE SEQUENCE</scope>
    <source>
        <strain evidence="2">JCM 3090</strain>
    </source>
</reference>
<name>A0A8J3B9C4_9ACTN</name>
<comment type="caution">
    <text evidence="2">The sequence shown here is derived from an EMBL/GenBank/DDBJ whole genome shotgun (WGS) entry which is preliminary data.</text>
</comment>
<dbReference type="InterPro" id="IPR011990">
    <property type="entry name" value="TPR-like_helical_dom_sf"/>
</dbReference>
<evidence type="ECO:0000313" key="3">
    <source>
        <dbReference type="Proteomes" id="UP000649739"/>
    </source>
</evidence>
<dbReference type="InterPro" id="IPR053137">
    <property type="entry name" value="NLR-like"/>
</dbReference>
<evidence type="ECO:0000259" key="1">
    <source>
        <dbReference type="Pfam" id="PF00931"/>
    </source>
</evidence>
<keyword evidence="2" id="KW-0067">ATP-binding</keyword>
<dbReference type="SUPFAM" id="SSF52540">
    <property type="entry name" value="P-loop containing nucleoside triphosphate hydrolases"/>
    <property type="match status" value="1"/>
</dbReference>
<accession>A0A8J3B9C4</accession>
<dbReference type="InterPro" id="IPR002182">
    <property type="entry name" value="NB-ARC"/>
</dbReference>
<protein>
    <submittedName>
        <fullName evidence="2">ATP-binding protein</fullName>
    </submittedName>
</protein>
<dbReference type="Proteomes" id="UP000649739">
    <property type="component" value="Unassembled WGS sequence"/>
</dbReference>
<dbReference type="PANTHER" id="PTHR46082">
    <property type="entry name" value="ATP/GTP-BINDING PROTEIN-RELATED"/>
    <property type="match status" value="1"/>
</dbReference>
<dbReference type="AlphaFoldDB" id="A0A8J3B9C4"/>
<dbReference type="Gene3D" id="1.25.40.10">
    <property type="entry name" value="Tetratricopeptide repeat domain"/>
    <property type="match status" value="2"/>
</dbReference>
<organism evidence="2 3">
    <name type="scientific">Pilimelia anulata</name>
    <dbReference type="NCBI Taxonomy" id="53371"/>
    <lineage>
        <taxon>Bacteria</taxon>
        <taxon>Bacillati</taxon>
        <taxon>Actinomycetota</taxon>
        <taxon>Actinomycetes</taxon>
        <taxon>Micromonosporales</taxon>
        <taxon>Micromonosporaceae</taxon>
        <taxon>Pilimelia</taxon>
    </lineage>
</organism>
<dbReference type="PANTHER" id="PTHR46082:SF6">
    <property type="entry name" value="AAA+ ATPASE DOMAIN-CONTAINING PROTEIN-RELATED"/>
    <property type="match status" value="1"/>
</dbReference>
<keyword evidence="2" id="KW-0547">Nucleotide-binding</keyword>
<dbReference type="SUPFAM" id="SSF48452">
    <property type="entry name" value="TPR-like"/>
    <property type="match status" value="2"/>
</dbReference>
<dbReference type="EMBL" id="BMQB01000009">
    <property type="protein sequence ID" value="GGK04897.1"/>
    <property type="molecule type" value="Genomic_DNA"/>
</dbReference>
<proteinExistence type="predicted"/>
<sequence>MAAEPAPDEPIAADLVRPLLDHLAAARREGVAVWQGVQIGNENIQINAHHHPPRRPAALPYLVGVLPDEPPGYQERPQAARLRAALAGGGPAGPEPGLVTGPGGVGKTQLAARYAAAEWAAGRLDVLVWASGPDSGSVRSAFAAGSAVDPGDESETLDQRARRFLSWLGTTDKRWLVVIDDLRSATELRGLWPPRRPGGRTIITTRRRDIGPMMEWDSIELAVFAPAEADQYLARRLPAALRDDPAGLAADLGYLPIALSQATALMRVRRWSCTGYRRRFAAARELGDVFPDEGSDFNRAALANTATVAATWRLSVRAADADRPRGLATPLLEVASLLDPNGTPELIFTSAAARSAVADRAGAAAVTADDAMDGLAVLHRYSLLDHEGGLVRVHALVQRATRDRTPAGARDPLARAVGDALREVWPPTERAPALTQRLRSGAQALYRHARGALWAGSHPPHPVLERAVASFGEAVLWDDAIALAADLVAEAGARLGPRHPVTLRLRSTQAVLRGDAEQREAALAEFTAVVADCVEVLGPADPLTVAARHGLGNQHGQAGRPARAAENLAEVLQARIAALGAGDPATVQTADTLGFWLGKAGRYAESVALLSEYLPVAEAALGPDNRQVLAMRANLAFQIGGAGDPAAAVTAFRTTLVEQVRVLGPGHRDISVTRNNLAYWQGEAGDPASSRAALEELLDERIRMYGRRHRDTFATQQGIAQRSYELGDLARARELLEELLPERADVLGYDHHETMNTRYTLACVRGAQGEPAAAAADLAALRDDQLRVLGADHPSLAETEAALRRYTPPPAG</sequence>
<dbReference type="GO" id="GO:0043531">
    <property type="term" value="F:ADP binding"/>
    <property type="evidence" value="ECO:0007669"/>
    <property type="project" value="InterPro"/>
</dbReference>